<keyword evidence="9" id="KW-0472">Membrane</keyword>
<dbReference type="InterPro" id="IPR050515">
    <property type="entry name" value="Beta-lactam/transpept"/>
</dbReference>
<dbReference type="PANTHER" id="PTHR30627">
    <property type="entry name" value="PEPTIDOGLYCAN D,D-TRANSPEPTIDASE"/>
    <property type="match status" value="1"/>
</dbReference>
<dbReference type="GO" id="GO:0009252">
    <property type="term" value="P:peptidoglycan biosynthetic process"/>
    <property type="evidence" value="ECO:0007669"/>
    <property type="project" value="UniProtKB-KW"/>
</dbReference>
<evidence type="ECO:0000256" key="2">
    <source>
        <dbReference type="ARBA" id="ARBA00004236"/>
    </source>
</evidence>
<accession>A0A6S6R4P7</accession>
<dbReference type="Pfam" id="PF00905">
    <property type="entry name" value="Transpeptidase"/>
    <property type="match status" value="1"/>
</dbReference>
<sequence>MIDIIWEKIKQILTSRLFPICLVFIGLISVLISRIFTLQIVEGGEHSTTLDVKLTRQREIKSTRGNILDRNGAVLAYNKISYAVVLEETTVTSNDELNAMLFRLINVLERYGNTIEIEFGIILNGNGELEFNVPENAGDQTKKNAEYRFKKNAYGLRSVNNLTEEQKSATAEEVFNYLRNGDKKYAMFRISEDYTLEEALKIMTLRYAIFTNYPKYLQIVICSDVSDETVAAIYENSASIPGVGIKQQSYRVYNDSIYNSHILGYTGLVNEGELENMAKDSGYNSSDYIGKLGIEKELEDQLAGTKGMETISISSSGKYLETLERTDPVAGQDVYLSIDSDLQKTYYNLIERSLAGILLSKINNSTDAGSRGTSAKNIKIPIYDVYFAILNNNVVDVRKFQDEEATGLEKQVYAKFETELRKAVSDLEKLLAYNSTTLNKSASEDMQDYLSYIYKQLSSQGVLMSAEIDTADSIYLDYHNNKISLSKFLQYAISKNWVDLSKIDIGDEYYSTEELYQKLLEYIKRFLTVDTAFHKKIYKELVYSYKLSGAEISLLLFDQGVLKYNEEDVSKLKNGSLSAYTFITSKIRSLDITPAQLALDPCSASVVVTDVNTGKVLAMVTYPGYETNLYANKIDYNYFKKVQEDLSEPAIHRAAKQSTAPGSTFKMITAVAALEEGVLGQTETVYDKVAFDKVDKAHPPKCWSSHGHGAVDITEALEVSCNYFFYEMGWRLGLDTSGISRAQAGLEKIADYASLFGFDRKSGIEIEEAVPKLSDKDNVRSAIGQGTNNYTPVQLSRYVTALATSGMLYDLTLIDKIVYKDKTTENVATKASIEGVKASTWDLVQEGMDKVGNGSKSSVSYVFKDFPYEVAGKTGTAQESKSRGNHALFVSYAPYKNPEISVTVVIPNGYSSSNAAELARNVYGYYFNVDGYDKLADGPAIMPDSNSVVSD</sequence>
<evidence type="ECO:0000256" key="9">
    <source>
        <dbReference type="ARBA" id="ARBA00023136"/>
    </source>
</evidence>
<evidence type="ECO:0000256" key="8">
    <source>
        <dbReference type="ARBA" id="ARBA00022989"/>
    </source>
</evidence>
<evidence type="ECO:0000313" key="11">
    <source>
        <dbReference type="EMBL" id="BCJ95037.1"/>
    </source>
</evidence>
<dbReference type="GO" id="GO:0071972">
    <property type="term" value="F:peptidoglycan L,D-transpeptidase activity"/>
    <property type="evidence" value="ECO:0007669"/>
    <property type="project" value="TreeGrafter"/>
</dbReference>
<dbReference type="Gene3D" id="3.40.710.10">
    <property type="entry name" value="DD-peptidase/beta-lactamase superfamily"/>
    <property type="match status" value="1"/>
</dbReference>
<dbReference type="KEGG" id="acel:acsn021_26060"/>
<name>A0A6S6R4P7_9FIRM</name>
<dbReference type="GO" id="GO:0008658">
    <property type="term" value="F:penicillin binding"/>
    <property type="evidence" value="ECO:0007669"/>
    <property type="project" value="InterPro"/>
</dbReference>
<dbReference type="SUPFAM" id="SSF56519">
    <property type="entry name" value="Penicillin binding protein dimerisation domain"/>
    <property type="match status" value="1"/>
</dbReference>
<dbReference type="SUPFAM" id="SSF56601">
    <property type="entry name" value="beta-lactamase/transpeptidase-like"/>
    <property type="match status" value="1"/>
</dbReference>
<evidence type="ECO:0000256" key="4">
    <source>
        <dbReference type="ARBA" id="ARBA00022475"/>
    </source>
</evidence>
<proteinExistence type="inferred from homology"/>
<dbReference type="GO" id="GO:0071555">
    <property type="term" value="P:cell wall organization"/>
    <property type="evidence" value="ECO:0007669"/>
    <property type="project" value="UniProtKB-KW"/>
</dbReference>
<evidence type="ECO:0000313" key="12">
    <source>
        <dbReference type="Proteomes" id="UP000515561"/>
    </source>
</evidence>
<gene>
    <name evidence="11" type="ORF">acsn021_26060</name>
</gene>
<dbReference type="PANTHER" id="PTHR30627:SF2">
    <property type="entry name" value="PEPTIDOGLYCAN D,D-TRANSPEPTIDASE MRDA"/>
    <property type="match status" value="1"/>
</dbReference>
<dbReference type="Gene3D" id="1.10.10.1230">
    <property type="entry name" value="Penicillin-binding protein, N-terminal non-catalytic domain, head sub-domain"/>
    <property type="match status" value="1"/>
</dbReference>
<keyword evidence="6" id="KW-0133">Cell shape</keyword>
<dbReference type="RefSeq" id="WP_184088475.1">
    <property type="nucleotide sequence ID" value="NZ_AP023367.1"/>
</dbReference>
<keyword evidence="7" id="KW-0573">Peptidoglycan synthesis</keyword>
<protein>
    <submittedName>
        <fullName evidence="11">Uncharacterized protein</fullName>
    </submittedName>
</protein>
<evidence type="ECO:0000256" key="3">
    <source>
        <dbReference type="ARBA" id="ARBA00007171"/>
    </source>
</evidence>
<dbReference type="Pfam" id="PF03717">
    <property type="entry name" value="PBP_dimer"/>
    <property type="match status" value="1"/>
</dbReference>
<dbReference type="Proteomes" id="UP000515561">
    <property type="component" value="Chromosome"/>
</dbReference>
<keyword evidence="8" id="KW-1133">Transmembrane helix</keyword>
<dbReference type="AlphaFoldDB" id="A0A6S6R4P7"/>
<dbReference type="GO" id="GO:0005886">
    <property type="term" value="C:plasma membrane"/>
    <property type="evidence" value="ECO:0007669"/>
    <property type="project" value="UniProtKB-SubCell"/>
</dbReference>
<dbReference type="InterPro" id="IPR001460">
    <property type="entry name" value="PCN-bd_Tpept"/>
</dbReference>
<comment type="subcellular location">
    <subcellularLocation>
        <location evidence="2">Cell membrane</location>
    </subcellularLocation>
    <subcellularLocation>
        <location evidence="1">Membrane</location>
        <topology evidence="1">Single-pass membrane protein</topology>
    </subcellularLocation>
</comment>
<evidence type="ECO:0000256" key="6">
    <source>
        <dbReference type="ARBA" id="ARBA00022960"/>
    </source>
</evidence>
<comment type="similarity">
    <text evidence="3">Belongs to the transpeptidase family.</text>
</comment>
<keyword evidence="5" id="KW-0812">Transmembrane</keyword>
<dbReference type="Gene3D" id="3.90.1310.10">
    <property type="entry name" value="Penicillin-binding protein 2a (Domain 2)"/>
    <property type="match status" value="1"/>
</dbReference>
<keyword evidence="12" id="KW-1185">Reference proteome</keyword>
<keyword evidence="10" id="KW-0961">Cell wall biogenesis/degradation</keyword>
<dbReference type="InterPro" id="IPR012338">
    <property type="entry name" value="Beta-lactam/transpept-like"/>
</dbReference>
<dbReference type="InterPro" id="IPR036138">
    <property type="entry name" value="PBP_dimer_sf"/>
</dbReference>
<evidence type="ECO:0000256" key="10">
    <source>
        <dbReference type="ARBA" id="ARBA00023316"/>
    </source>
</evidence>
<evidence type="ECO:0000256" key="1">
    <source>
        <dbReference type="ARBA" id="ARBA00004167"/>
    </source>
</evidence>
<evidence type="ECO:0000256" key="7">
    <source>
        <dbReference type="ARBA" id="ARBA00022984"/>
    </source>
</evidence>
<reference evidence="11 12" key="1">
    <citation type="journal article" date="2016" name="Int. J. Syst. Evol. Microbiol.">
        <title>Descriptions of Anaerotaenia torta gen. nov., sp. nov. and Anaerocolumna cellulosilytica gen. nov., sp. nov. isolated from a methanogenic reactor of cattle waste.</title>
        <authorList>
            <person name="Uek A."/>
            <person name="Ohtaki Y."/>
            <person name="Kaku N."/>
            <person name="Ueki K."/>
        </authorList>
    </citation>
    <scope>NUCLEOTIDE SEQUENCE [LARGE SCALE GENOMIC DNA]</scope>
    <source>
        <strain evidence="11 12">SN021</strain>
    </source>
</reference>
<dbReference type="InterPro" id="IPR005311">
    <property type="entry name" value="PBP_dimer"/>
</dbReference>
<keyword evidence="4" id="KW-1003">Cell membrane</keyword>
<organism evidence="11 12">
    <name type="scientific">Anaerocolumna cellulosilytica</name>
    <dbReference type="NCBI Taxonomy" id="433286"/>
    <lineage>
        <taxon>Bacteria</taxon>
        <taxon>Bacillati</taxon>
        <taxon>Bacillota</taxon>
        <taxon>Clostridia</taxon>
        <taxon>Lachnospirales</taxon>
        <taxon>Lachnospiraceae</taxon>
        <taxon>Anaerocolumna</taxon>
    </lineage>
</organism>
<evidence type="ECO:0000256" key="5">
    <source>
        <dbReference type="ARBA" id="ARBA00022692"/>
    </source>
</evidence>
<dbReference type="EMBL" id="AP023367">
    <property type="protein sequence ID" value="BCJ95037.1"/>
    <property type="molecule type" value="Genomic_DNA"/>
</dbReference>
<dbReference type="GO" id="GO:0008360">
    <property type="term" value="P:regulation of cell shape"/>
    <property type="evidence" value="ECO:0007669"/>
    <property type="project" value="UniProtKB-KW"/>
</dbReference>